<gene>
    <name evidence="1" type="ORF">EUGRSUZ_F02983</name>
</gene>
<dbReference type="AlphaFoldDB" id="A0A059BV92"/>
<evidence type="ECO:0000313" key="1">
    <source>
        <dbReference type="EMBL" id="KCW69550.1"/>
    </source>
</evidence>
<accession>A0A059BV92</accession>
<sequence length="183" mass="20730">MVHTVAPNCHLIPRSRFARGLYHDAGTKQSTGGDDLVYRVVRCGGFRERERWRHRERGGVPALRCAFSSSEEAESGGITGLRTERRGDGGGRFEYLAKAHGWGVRRLIEDEVEMRAVARIQAEAFHEPAALFNDLFFQFFQSPPHFARRSDLRLGLANYGRSARRARLQTPKLTFRQVCLLSG</sequence>
<dbReference type="Gramene" id="KCW69550">
    <property type="protein sequence ID" value="KCW69550"/>
    <property type="gene ID" value="EUGRSUZ_F02983"/>
</dbReference>
<organism evidence="1">
    <name type="scientific">Eucalyptus grandis</name>
    <name type="common">Flooded gum</name>
    <dbReference type="NCBI Taxonomy" id="71139"/>
    <lineage>
        <taxon>Eukaryota</taxon>
        <taxon>Viridiplantae</taxon>
        <taxon>Streptophyta</taxon>
        <taxon>Embryophyta</taxon>
        <taxon>Tracheophyta</taxon>
        <taxon>Spermatophyta</taxon>
        <taxon>Magnoliopsida</taxon>
        <taxon>eudicotyledons</taxon>
        <taxon>Gunneridae</taxon>
        <taxon>Pentapetalae</taxon>
        <taxon>rosids</taxon>
        <taxon>malvids</taxon>
        <taxon>Myrtales</taxon>
        <taxon>Myrtaceae</taxon>
        <taxon>Myrtoideae</taxon>
        <taxon>Eucalypteae</taxon>
        <taxon>Eucalyptus</taxon>
    </lineage>
</organism>
<dbReference type="EMBL" id="KK198758">
    <property type="protein sequence ID" value="KCW69550.1"/>
    <property type="molecule type" value="Genomic_DNA"/>
</dbReference>
<proteinExistence type="predicted"/>
<name>A0A059BV92_EUCGR</name>
<protein>
    <submittedName>
        <fullName evidence="1">Uncharacterized protein</fullName>
    </submittedName>
</protein>
<reference evidence="1" key="1">
    <citation type="submission" date="2013-07" db="EMBL/GenBank/DDBJ databases">
        <title>The genome of Eucalyptus grandis.</title>
        <authorList>
            <person name="Schmutz J."/>
            <person name="Hayes R."/>
            <person name="Myburg A."/>
            <person name="Tuskan G."/>
            <person name="Grattapaglia D."/>
            <person name="Rokhsar D.S."/>
        </authorList>
    </citation>
    <scope>NUCLEOTIDE SEQUENCE</scope>
    <source>
        <tissue evidence="1">Leaf extractions</tissue>
    </source>
</reference>